<dbReference type="HOGENOM" id="CLU_1539422_0_0_6"/>
<dbReference type="AlphaFoldDB" id="B0RVC8"/>
<proteinExistence type="predicted"/>
<feature type="transmembrane region" description="Helical" evidence="1">
    <location>
        <begin position="147"/>
        <end position="169"/>
    </location>
</feature>
<keyword evidence="1" id="KW-0812">Transmembrane</keyword>
<dbReference type="Proteomes" id="UP000001188">
    <property type="component" value="Chromosome"/>
</dbReference>
<reference evidence="2 3" key="1">
    <citation type="journal article" date="2008" name="J. Biotechnol.">
        <title>The genome of Xanthomonas campestris pv. campestris B100 and its use for the reconstruction of metabolic pathways involved in xanthan biosynthesis.</title>
        <authorList>
            <person name="Vorholter F.J."/>
            <person name="Schneiker S."/>
            <person name="Goesmann A."/>
            <person name="Krause L."/>
            <person name="Bekel T."/>
            <person name="Kaiser O."/>
            <person name="Linke B."/>
            <person name="Patschkowski T."/>
            <person name="Ruckert C."/>
            <person name="Schmid J."/>
            <person name="Sidhu V.K."/>
            <person name="Sieber V."/>
            <person name="Tauch A."/>
            <person name="Watt S.A."/>
            <person name="Weisshaar B."/>
            <person name="Becker A."/>
            <person name="Niehaus K."/>
            <person name="Puhler A."/>
        </authorList>
    </citation>
    <scope>NUCLEOTIDE SEQUENCE [LARGE SCALE GENOMIC DNA]</scope>
    <source>
        <strain evidence="2 3">B100</strain>
    </source>
</reference>
<keyword evidence="1" id="KW-1133">Transmembrane helix</keyword>
<organism evidence="2 3">
    <name type="scientific">Xanthomonas campestris pv. campestris (strain B100)</name>
    <dbReference type="NCBI Taxonomy" id="509169"/>
    <lineage>
        <taxon>Bacteria</taxon>
        <taxon>Pseudomonadati</taxon>
        <taxon>Pseudomonadota</taxon>
        <taxon>Gammaproteobacteria</taxon>
        <taxon>Lysobacterales</taxon>
        <taxon>Lysobacteraceae</taxon>
        <taxon>Xanthomonas</taxon>
    </lineage>
</organism>
<evidence type="ECO:0000313" key="3">
    <source>
        <dbReference type="Proteomes" id="UP000001188"/>
    </source>
</evidence>
<accession>B0RVC8</accession>
<evidence type="ECO:0000313" key="2">
    <source>
        <dbReference type="EMBL" id="CAP53019.1"/>
    </source>
</evidence>
<dbReference type="EMBL" id="AM920689">
    <property type="protein sequence ID" value="CAP53019.1"/>
    <property type="molecule type" value="Genomic_DNA"/>
</dbReference>
<dbReference type="InterPro" id="IPR011726">
    <property type="entry name" value="KdpF"/>
</dbReference>
<dbReference type="GO" id="GO:0005886">
    <property type="term" value="C:plasma membrane"/>
    <property type="evidence" value="ECO:0007669"/>
    <property type="project" value="InterPro"/>
</dbReference>
<name>B0RVC8_XANCB</name>
<gene>
    <name evidence="2" type="ORF">XCCB100_3654</name>
</gene>
<protein>
    <submittedName>
        <fullName evidence="2">Membrane protein</fullName>
    </submittedName>
</protein>
<keyword evidence="1" id="KW-0472">Membrane</keyword>
<dbReference type="GO" id="GO:0008556">
    <property type="term" value="F:P-type potassium transmembrane transporter activity"/>
    <property type="evidence" value="ECO:0007669"/>
    <property type="project" value="InterPro"/>
</dbReference>
<dbReference type="Pfam" id="PF09604">
    <property type="entry name" value="Potass_KdpF"/>
    <property type="match status" value="1"/>
</dbReference>
<dbReference type="KEGG" id="xca:xcc-b100_3654"/>
<sequence>MAVATPTSQLLHGWIHSVSRKRSGQAARDQPCLDSQELQHLPSAIALKPIGPGCRNKQANSAFYAEFTRPPHQVHSDFTQRRTRLRALAERFRRGHPDARSFLSAPSALCARCGSALSCWFVPAACKRGRYLACAALRTHGVIDMPAWLSLLCGVAVFVAAAYLLYVVLRPEDF</sequence>
<evidence type="ECO:0000256" key="1">
    <source>
        <dbReference type="SAM" id="Phobius"/>
    </source>
</evidence>